<keyword evidence="11" id="KW-1185">Reference proteome</keyword>
<feature type="region of interest" description="Disordered" evidence="8">
    <location>
        <begin position="324"/>
        <end position="354"/>
    </location>
</feature>
<evidence type="ECO:0000256" key="7">
    <source>
        <dbReference type="ARBA" id="ARBA00023136"/>
    </source>
</evidence>
<reference evidence="10 11" key="1">
    <citation type="submission" date="2020-04" db="EMBL/GenBank/DDBJ databases">
        <title>Knoellia sp. isolate from air conditioner.</title>
        <authorList>
            <person name="Chea S."/>
            <person name="Kim D.-U."/>
        </authorList>
    </citation>
    <scope>NUCLEOTIDE SEQUENCE [LARGE SCALE GENOMIC DNA]</scope>
    <source>
        <strain evidence="10 11">DB2414S</strain>
    </source>
</reference>
<keyword evidence="7" id="KW-0472">Membrane</keyword>
<evidence type="ECO:0000256" key="4">
    <source>
        <dbReference type="ARBA" id="ARBA00022475"/>
    </source>
</evidence>
<sequence length="692" mass="74289">MPLLEVTSLRTHFQTPRGTLRAVDGVSFDLLPGETLGIVGESGSGKSVTAMSLLRMVRRPGKVVGGEVRFRGQDLLGMDEDQLRTVRGSGMSMVFQDPMSSLDPIMRIKDQLVEAMLSHGKFSGAQAQARALDLLQQVGIPDPQARLDDYPHTYSGGMRQRVMIAMALANDPDIIIADEPTTALDVTIQAQILDLLAELNRDLGTGIILITHNLGVVVRVCSKVAVMYAGRVVESGPTEEIFAAPRHPYTQALLAATPRLEADRDAPLLPIPGRPPGLVEPIAGCAFASRCAHADQRCHDEAPPVSAADGRAWSCWRSAETGVLAPQPRPAEADESTAVDAEPAAAQDSSSSDAKALLSVTDVSKEFASRGRGLLRRERHVVNAVEGVTIDIAPGETVGVVGESGCGKSTLGKLIMGIHDVTRGRIEFDGRDLTHASRSDRDWFRRNVQLVFQDPMSSLNPRMTIGDAIREPLEIHGIATGAAARTRVAELLELVGLDPAVAPRLPHEFSGGQRQRVVIARALAVEPRLLVCDEAVAALDVSLQAQIVGLLQRLQRELGLAYLFISHDLATVRHLSHRIAVMYLGRVVELGPAADVVANPLHPYTAALLSAVPEPDPVVERSRSRILLQGDVPSPLNPPAGCRFHTRCPIGPMVNAERTICATQQPELAPGVHHAACHFSGELRAAGLEDPR</sequence>
<dbReference type="Gene3D" id="3.40.50.300">
    <property type="entry name" value="P-loop containing nucleotide triphosphate hydrolases"/>
    <property type="match status" value="2"/>
</dbReference>
<protein>
    <submittedName>
        <fullName evidence="10">ABC transporter ATP-binding protein</fullName>
    </submittedName>
</protein>
<feature type="domain" description="ABC transporter" evidence="9">
    <location>
        <begin position="4"/>
        <end position="254"/>
    </location>
</feature>
<keyword evidence="5" id="KW-0547">Nucleotide-binding</keyword>
<dbReference type="NCBIfam" id="NF008453">
    <property type="entry name" value="PRK11308.1"/>
    <property type="match status" value="2"/>
</dbReference>
<dbReference type="AlphaFoldDB" id="A0A849HL71"/>
<dbReference type="GO" id="GO:0015833">
    <property type="term" value="P:peptide transport"/>
    <property type="evidence" value="ECO:0007669"/>
    <property type="project" value="InterPro"/>
</dbReference>
<proteinExistence type="inferred from homology"/>
<dbReference type="PANTHER" id="PTHR43297:SF2">
    <property type="entry name" value="DIPEPTIDE TRANSPORT ATP-BINDING PROTEIN DPPD"/>
    <property type="match status" value="1"/>
</dbReference>
<keyword evidence="6 10" id="KW-0067">ATP-binding</keyword>
<evidence type="ECO:0000313" key="11">
    <source>
        <dbReference type="Proteomes" id="UP000588586"/>
    </source>
</evidence>
<gene>
    <name evidence="10" type="ORF">HJG52_15610</name>
</gene>
<evidence type="ECO:0000256" key="2">
    <source>
        <dbReference type="ARBA" id="ARBA00005417"/>
    </source>
</evidence>
<dbReference type="EMBL" id="JABEPQ010000003">
    <property type="protein sequence ID" value="NNM47423.1"/>
    <property type="molecule type" value="Genomic_DNA"/>
</dbReference>
<evidence type="ECO:0000313" key="10">
    <source>
        <dbReference type="EMBL" id="NNM47423.1"/>
    </source>
</evidence>
<dbReference type="InterPro" id="IPR050388">
    <property type="entry name" value="ABC_Ni/Peptide_Import"/>
</dbReference>
<name>A0A849HL71_9MICO</name>
<dbReference type="SMART" id="SM00382">
    <property type="entry name" value="AAA"/>
    <property type="match status" value="2"/>
</dbReference>
<keyword evidence="3" id="KW-0813">Transport</keyword>
<dbReference type="InterPro" id="IPR003593">
    <property type="entry name" value="AAA+_ATPase"/>
</dbReference>
<dbReference type="NCBIfam" id="NF007739">
    <property type="entry name" value="PRK10419.1"/>
    <property type="match status" value="2"/>
</dbReference>
<comment type="subcellular location">
    <subcellularLocation>
        <location evidence="1">Cell membrane</location>
        <topology evidence="1">Peripheral membrane protein</topology>
    </subcellularLocation>
</comment>
<dbReference type="PANTHER" id="PTHR43297">
    <property type="entry name" value="OLIGOPEPTIDE TRANSPORT ATP-BINDING PROTEIN APPD"/>
    <property type="match status" value="1"/>
</dbReference>
<evidence type="ECO:0000259" key="9">
    <source>
        <dbReference type="PROSITE" id="PS50893"/>
    </source>
</evidence>
<accession>A0A849HL71</accession>
<dbReference type="InterPro" id="IPR027417">
    <property type="entry name" value="P-loop_NTPase"/>
</dbReference>
<dbReference type="Pfam" id="PF00005">
    <property type="entry name" value="ABC_tran"/>
    <property type="match status" value="2"/>
</dbReference>
<feature type="compositionally biased region" description="Low complexity" evidence="8">
    <location>
        <begin position="344"/>
        <end position="354"/>
    </location>
</feature>
<dbReference type="CDD" id="cd03257">
    <property type="entry name" value="ABC_NikE_OppD_transporters"/>
    <property type="match status" value="2"/>
</dbReference>
<evidence type="ECO:0000256" key="5">
    <source>
        <dbReference type="ARBA" id="ARBA00022741"/>
    </source>
</evidence>
<dbReference type="GO" id="GO:0016887">
    <property type="term" value="F:ATP hydrolysis activity"/>
    <property type="evidence" value="ECO:0007669"/>
    <property type="project" value="InterPro"/>
</dbReference>
<feature type="domain" description="ABC transporter" evidence="9">
    <location>
        <begin position="358"/>
        <end position="609"/>
    </location>
</feature>
<organism evidence="10 11">
    <name type="scientific">Knoellia koreensis</name>
    <dbReference type="NCBI Taxonomy" id="2730921"/>
    <lineage>
        <taxon>Bacteria</taxon>
        <taxon>Bacillati</taxon>
        <taxon>Actinomycetota</taxon>
        <taxon>Actinomycetes</taxon>
        <taxon>Micrococcales</taxon>
        <taxon>Intrasporangiaceae</taxon>
        <taxon>Knoellia</taxon>
    </lineage>
</organism>
<dbReference type="PROSITE" id="PS50893">
    <property type="entry name" value="ABC_TRANSPORTER_2"/>
    <property type="match status" value="2"/>
</dbReference>
<comment type="similarity">
    <text evidence="2">Belongs to the ABC transporter superfamily.</text>
</comment>
<dbReference type="PROSITE" id="PS00211">
    <property type="entry name" value="ABC_TRANSPORTER_1"/>
    <property type="match status" value="2"/>
</dbReference>
<dbReference type="GO" id="GO:0005524">
    <property type="term" value="F:ATP binding"/>
    <property type="evidence" value="ECO:0007669"/>
    <property type="project" value="UniProtKB-KW"/>
</dbReference>
<dbReference type="GO" id="GO:0005886">
    <property type="term" value="C:plasma membrane"/>
    <property type="evidence" value="ECO:0007669"/>
    <property type="project" value="UniProtKB-SubCell"/>
</dbReference>
<dbReference type="Proteomes" id="UP000588586">
    <property type="component" value="Unassembled WGS sequence"/>
</dbReference>
<evidence type="ECO:0000256" key="3">
    <source>
        <dbReference type="ARBA" id="ARBA00022448"/>
    </source>
</evidence>
<dbReference type="SUPFAM" id="SSF52540">
    <property type="entry name" value="P-loop containing nucleoside triphosphate hydrolases"/>
    <property type="match status" value="2"/>
</dbReference>
<dbReference type="InterPro" id="IPR017871">
    <property type="entry name" value="ABC_transporter-like_CS"/>
</dbReference>
<evidence type="ECO:0000256" key="6">
    <source>
        <dbReference type="ARBA" id="ARBA00022840"/>
    </source>
</evidence>
<dbReference type="InterPro" id="IPR013563">
    <property type="entry name" value="Oligopep_ABC_C"/>
</dbReference>
<dbReference type="InterPro" id="IPR003439">
    <property type="entry name" value="ABC_transporter-like_ATP-bd"/>
</dbReference>
<comment type="caution">
    <text evidence="10">The sequence shown here is derived from an EMBL/GenBank/DDBJ whole genome shotgun (WGS) entry which is preliminary data.</text>
</comment>
<keyword evidence="4" id="KW-1003">Cell membrane</keyword>
<evidence type="ECO:0000256" key="1">
    <source>
        <dbReference type="ARBA" id="ARBA00004202"/>
    </source>
</evidence>
<evidence type="ECO:0000256" key="8">
    <source>
        <dbReference type="SAM" id="MobiDB-lite"/>
    </source>
</evidence>
<dbReference type="FunFam" id="3.40.50.300:FF:000016">
    <property type="entry name" value="Oligopeptide ABC transporter ATP-binding component"/>
    <property type="match status" value="2"/>
</dbReference>
<dbReference type="Pfam" id="PF08352">
    <property type="entry name" value="oligo_HPY"/>
    <property type="match status" value="2"/>
</dbReference>
<dbReference type="NCBIfam" id="TIGR01727">
    <property type="entry name" value="oligo_HPY"/>
    <property type="match status" value="2"/>
</dbReference>